<protein>
    <submittedName>
        <fullName evidence="1">Uncharacterized protein</fullName>
    </submittedName>
</protein>
<name>A0AAV5TT27_9BILA</name>
<dbReference type="Proteomes" id="UP001432027">
    <property type="component" value="Unassembled WGS sequence"/>
</dbReference>
<proteinExistence type="predicted"/>
<evidence type="ECO:0000313" key="2">
    <source>
        <dbReference type="Proteomes" id="UP001432027"/>
    </source>
</evidence>
<comment type="caution">
    <text evidence="1">The sequence shown here is derived from an EMBL/GenBank/DDBJ whole genome shotgun (WGS) entry which is preliminary data.</text>
</comment>
<evidence type="ECO:0000313" key="1">
    <source>
        <dbReference type="EMBL" id="GMS97546.1"/>
    </source>
</evidence>
<gene>
    <name evidence="1" type="ORF">PENTCL1PPCAC_19721</name>
</gene>
<feature type="non-terminal residue" evidence="1">
    <location>
        <position position="1"/>
    </location>
</feature>
<organism evidence="1 2">
    <name type="scientific">Pristionchus entomophagus</name>
    <dbReference type="NCBI Taxonomy" id="358040"/>
    <lineage>
        <taxon>Eukaryota</taxon>
        <taxon>Metazoa</taxon>
        <taxon>Ecdysozoa</taxon>
        <taxon>Nematoda</taxon>
        <taxon>Chromadorea</taxon>
        <taxon>Rhabditida</taxon>
        <taxon>Rhabditina</taxon>
        <taxon>Diplogasteromorpha</taxon>
        <taxon>Diplogasteroidea</taxon>
        <taxon>Neodiplogasteridae</taxon>
        <taxon>Pristionchus</taxon>
    </lineage>
</organism>
<sequence>GNIVFGHARCFTGNSEQRVRFTTRRDVDSQVWMPGFGQYHSLHWSRIGRKRRALSAWLLDPNWIVTFDNVITVHLDEHVTYHVHYSSLLRVTARPGDTMVVLTSGRSDNIPNRDKGDHRVFVTVEYWQIRDVDVQMELSFDPSNIRSKVYIQKYLGGILYP</sequence>
<accession>A0AAV5TT27</accession>
<dbReference type="EMBL" id="BTSX01000004">
    <property type="protein sequence ID" value="GMS97546.1"/>
    <property type="molecule type" value="Genomic_DNA"/>
</dbReference>
<keyword evidence="2" id="KW-1185">Reference proteome</keyword>
<reference evidence="1" key="1">
    <citation type="submission" date="2023-10" db="EMBL/GenBank/DDBJ databases">
        <title>Genome assembly of Pristionchus species.</title>
        <authorList>
            <person name="Yoshida K."/>
            <person name="Sommer R.J."/>
        </authorList>
    </citation>
    <scope>NUCLEOTIDE SEQUENCE</scope>
    <source>
        <strain evidence="1">RS0144</strain>
    </source>
</reference>
<dbReference type="AlphaFoldDB" id="A0AAV5TT27"/>